<evidence type="ECO:0000313" key="5">
    <source>
        <dbReference type="Proteomes" id="UP001589748"/>
    </source>
</evidence>
<gene>
    <name evidence="4" type="ORF">ACFFVI_18255</name>
</gene>
<organism evidence="4 5">
    <name type="scientific">Kineococcus gynurae</name>
    <dbReference type="NCBI Taxonomy" id="452979"/>
    <lineage>
        <taxon>Bacteria</taxon>
        <taxon>Bacillati</taxon>
        <taxon>Actinomycetota</taxon>
        <taxon>Actinomycetes</taxon>
        <taxon>Kineosporiales</taxon>
        <taxon>Kineosporiaceae</taxon>
        <taxon>Kineococcus</taxon>
    </lineage>
</organism>
<dbReference type="InterPro" id="IPR028098">
    <property type="entry name" value="Glyco_trans_4-like_N"/>
</dbReference>
<keyword evidence="2" id="KW-0808">Transferase</keyword>
<reference evidence="4 5" key="1">
    <citation type="submission" date="2024-09" db="EMBL/GenBank/DDBJ databases">
        <authorList>
            <person name="Sun Q."/>
            <person name="Mori K."/>
        </authorList>
    </citation>
    <scope>NUCLEOTIDE SEQUENCE [LARGE SCALE GENOMIC DNA]</scope>
    <source>
        <strain evidence="4 5">TISTR 1856</strain>
    </source>
</reference>
<comment type="caution">
    <text evidence="4">The sequence shown here is derived from an EMBL/GenBank/DDBJ whole genome shotgun (WGS) entry which is preliminary data.</text>
</comment>
<dbReference type="EMBL" id="JBHMDM010000013">
    <property type="protein sequence ID" value="MFB9378906.1"/>
    <property type="molecule type" value="Genomic_DNA"/>
</dbReference>
<dbReference type="SUPFAM" id="SSF53756">
    <property type="entry name" value="UDP-Glycosyltransferase/glycogen phosphorylase"/>
    <property type="match status" value="1"/>
</dbReference>
<evidence type="ECO:0000259" key="3">
    <source>
        <dbReference type="Pfam" id="PF13579"/>
    </source>
</evidence>
<evidence type="ECO:0000313" key="4">
    <source>
        <dbReference type="EMBL" id="MFB9378906.1"/>
    </source>
</evidence>
<dbReference type="Pfam" id="PF13579">
    <property type="entry name" value="Glyco_trans_4_4"/>
    <property type="match status" value="1"/>
</dbReference>
<dbReference type="Gene3D" id="3.40.50.2000">
    <property type="entry name" value="Glycogen Phosphorylase B"/>
    <property type="match status" value="2"/>
</dbReference>
<dbReference type="Proteomes" id="UP001589748">
    <property type="component" value="Unassembled WGS sequence"/>
</dbReference>
<proteinExistence type="predicted"/>
<evidence type="ECO:0000256" key="2">
    <source>
        <dbReference type="ARBA" id="ARBA00022679"/>
    </source>
</evidence>
<protein>
    <submittedName>
        <fullName evidence="4">DUF1972 domain-containing protein</fullName>
    </submittedName>
</protein>
<sequence>MIGTRGVPARYGGFETCVEEVGARLADRGHEVVVYCRTSNAAKGAPGADGRPERPQRYRGMNLVHLPALRRRSLETLSHTALSVAHQSDVALVFNSANAPLLPVLRARGIPVATHVDGLEWQRAKWGPAGRRYYRAGEALAVRWSDALIADAVGIQDYYRDRFDVDTTLLTYGAPVVDGGGCPEKLAEVGLRPRGYHLVVARFEPENHVDLIVEGYVRSGARLPLVVVGSAPYSDAYTARVRAMADDRVRLLGGVWDQELLDQLYAGSFTYLHGHSVGGTNPSLLRAIGATASVDAFDVRFNREVLGGASRYFATPADVAALVESAEADPRATADRARACRARASLYDWDEVATGYEQLCRDLAAGLPTGSRATLDRMGALTPRPTSARHDLFSTEILGGTASVRADDLAPEVLTHEVLDNGIPEELPGVPVAGRVAADESR</sequence>
<evidence type="ECO:0000256" key="1">
    <source>
        <dbReference type="ARBA" id="ARBA00022676"/>
    </source>
</evidence>
<name>A0ABV5LXU5_9ACTN</name>
<dbReference type="RefSeq" id="WP_380155574.1">
    <property type="nucleotide sequence ID" value="NZ_JBHMDM010000013.1"/>
</dbReference>
<keyword evidence="1" id="KW-0328">Glycosyltransferase</keyword>
<accession>A0ABV5LXU5</accession>
<feature type="domain" description="Glycosyltransferase subfamily 4-like N-terminal" evidence="3">
    <location>
        <begin position="12"/>
        <end position="166"/>
    </location>
</feature>
<keyword evidence="5" id="KW-1185">Reference proteome</keyword>